<evidence type="ECO:0000256" key="1">
    <source>
        <dbReference type="SAM" id="MobiDB-lite"/>
    </source>
</evidence>
<comment type="caution">
    <text evidence="2">The sequence shown here is derived from an EMBL/GenBank/DDBJ whole genome shotgun (WGS) entry which is preliminary data.</text>
</comment>
<feature type="non-terminal residue" evidence="2">
    <location>
        <position position="1"/>
    </location>
</feature>
<evidence type="ECO:0000313" key="2">
    <source>
        <dbReference type="EMBL" id="KAK3238934.1"/>
    </source>
</evidence>
<feature type="compositionally biased region" description="Low complexity" evidence="1">
    <location>
        <begin position="54"/>
        <end position="69"/>
    </location>
</feature>
<keyword evidence="3" id="KW-1185">Reference proteome</keyword>
<reference evidence="2 3" key="1">
    <citation type="journal article" date="2015" name="Genome Biol. Evol.">
        <title>Comparative Genomics of a Bacterivorous Green Alga Reveals Evolutionary Causalities and Consequences of Phago-Mixotrophic Mode of Nutrition.</title>
        <authorList>
            <person name="Burns J.A."/>
            <person name="Paasch A."/>
            <person name="Narechania A."/>
            <person name="Kim E."/>
        </authorList>
    </citation>
    <scope>NUCLEOTIDE SEQUENCE [LARGE SCALE GENOMIC DNA]</scope>
    <source>
        <strain evidence="2 3">PLY_AMNH</strain>
    </source>
</reference>
<dbReference type="EMBL" id="LGRX02034069">
    <property type="protein sequence ID" value="KAK3238934.1"/>
    <property type="molecule type" value="Genomic_DNA"/>
</dbReference>
<evidence type="ECO:0000313" key="3">
    <source>
        <dbReference type="Proteomes" id="UP001190700"/>
    </source>
</evidence>
<accession>A0AAE0BMY4</accession>
<organism evidence="2 3">
    <name type="scientific">Cymbomonas tetramitiformis</name>
    <dbReference type="NCBI Taxonomy" id="36881"/>
    <lineage>
        <taxon>Eukaryota</taxon>
        <taxon>Viridiplantae</taxon>
        <taxon>Chlorophyta</taxon>
        <taxon>Pyramimonadophyceae</taxon>
        <taxon>Pyramimonadales</taxon>
        <taxon>Pyramimonadaceae</taxon>
        <taxon>Cymbomonas</taxon>
    </lineage>
</organism>
<gene>
    <name evidence="2" type="ORF">CYMTET_51097</name>
</gene>
<feature type="region of interest" description="Disordered" evidence="1">
    <location>
        <begin position="44"/>
        <end position="88"/>
    </location>
</feature>
<sequence>LKHKAEISEKCVEGIIHRNTSLDTVDDFLHGTPKRRIRNSRSMPIMKPGMKKGLVLTPPATPPLRAATRVSKEGSRTTTSVATGRDKH</sequence>
<protein>
    <submittedName>
        <fullName evidence="2">Uncharacterized protein</fullName>
    </submittedName>
</protein>
<name>A0AAE0BMY4_9CHLO</name>
<dbReference type="Proteomes" id="UP001190700">
    <property type="component" value="Unassembled WGS sequence"/>
</dbReference>
<dbReference type="AlphaFoldDB" id="A0AAE0BMY4"/>
<proteinExistence type="predicted"/>